<sequence length="130" mass="14430">MIEAGTRERARVAEAEAQRCAAMEAGDLEALRDLLDPDLRYGHTSGVWDTRSGYLAKLADGRLEYHSARSRVDGHVVAGSANLLWVEVTAEVSTPAGRRLMRNCCLTVWLPHDGRYRMVAHQPTVLTAER</sequence>
<organism evidence="2 3">
    <name type="scientific">Pseudonocardia xishanensis</name>
    <dbReference type="NCBI Taxonomy" id="630995"/>
    <lineage>
        <taxon>Bacteria</taxon>
        <taxon>Bacillati</taxon>
        <taxon>Actinomycetota</taxon>
        <taxon>Actinomycetes</taxon>
        <taxon>Pseudonocardiales</taxon>
        <taxon>Pseudonocardiaceae</taxon>
        <taxon>Pseudonocardia</taxon>
    </lineage>
</organism>
<dbReference type="Gene3D" id="3.10.450.50">
    <property type="match status" value="1"/>
</dbReference>
<dbReference type="InterPro" id="IPR027843">
    <property type="entry name" value="DUF4440"/>
</dbReference>
<dbReference type="EMBL" id="BAABGT010000116">
    <property type="protein sequence ID" value="GAA4558899.1"/>
    <property type="molecule type" value="Genomic_DNA"/>
</dbReference>
<dbReference type="SUPFAM" id="SSF54427">
    <property type="entry name" value="NTF2-like"/>
    <property type="match status" value="1"/>
</dbReference>
<reference evidence="3" key="1">
    <citation type="journal article" date="2019" name="Int. J. Syst. Evol. Microbiol.">
        <title>The Global Catalogue of Microorganisms (GCM) 10K type strain sequencing project: providing services to taxonomists for standard genome sequencing and annotation.</title>
        <authorList>
            <consortium name="The Broad Institute Genomics Platform"/>
            <consortium name="The Broad Institute Genome Sequencing Center for Infectious Disease"/>
            <person name="Wu L."/>
            <person name="Ma J."/>
        </authorList>
    </citation>
    <scope>NUCLEOTIDE SEQUENCE [LARGE SCALE GENOMIC DNA]</scope>
    <source>
        <strain evidence="3">JCM 17906</strain>
    </source>
</reference>
<proteinExistence type="predicted"/>
<evidence type="ECO:0000313" key="3">
    <source>
        <dbReference type="Proteomes" id="UP001501598"/>
    </source>
</evidence>
<evidence type="ECO:0000259" key="1">
    <source>
        <dbReference type="Pfam" id="PF14534"/>
    </source>
</evidence>
<keyword evidence="3" id="KW-1185">Reference proteome</keyword>
<protein>
    <recommendedName>
        <fullName evidence="1">DUF4440 domain-containing protein</fullName>
    </recommendedName>
</protein>
<feature type="domain" description="DUF4440" evidence="1">
    <location>
        <begin position="12"/>
        <end position="118"/>
    </location>
</feature>
<name>A0ABP8S284_9PSEU</name>
<dbReference type="Proteomes" id="UP001501598">
    <property type="component" value="Unassembled WGS sequence"/>
</dbReference>
<accession>A0ABP8S284</accession>
<dbReference type="InterPro" id="IPR032710">
    <property type="entry name" value="NTF2-like_dom_sf"/>
</dbReference>
<gene>
    <name evidence="2" type="ORF">GCM10023175_65900</name>
</gene>
<comment type="caution">
    <text evidence="2">The sequence shown here is derived from an EMBL/GenBank/DDBJ whole genome shotgun (WGS) entry which is preliminary data.</text>
</comment>
<evidence type="ECO:0000313" key="2">
    <source>
        <dbReference type="EMBL" id="GAA4558899.1"/>
    </source>
</evidence>
<dbReference type="Pfam" id="PF14534">
    <property type="entry name" value="DUF4440"/>
    <property type="match status" value="1"/>
</dbReference>
<dbReference type="RefSeq" id="WP_345427024.1">
    <property type="nucleotide sequence ID" value="NZ_BAABGT010000116.1"/>
</dbReference>